<evidence type="ECO:0000313" key="1">
    <source>
        <dbReference type="EMBL" id="USI72897.1"/>
    </source>
</evidence>
<proteinExistence type="predicted"/>
<sequence>MEAYLYFDFAWLISKDGLIHAFDIDEYCSKRLNGSGSAASKLFANNQRLTLGKPDPEVDRLLETQTSIDISETDLERFSYTFKSLVDFKSVLDLRFYYGRAFYSTEKSIQQFTAQGRDDLESNGIGRTVKQPLHERHVSDSACRQFQCRYGAVSAACGREGGLIGLGASSDESNWEIDFRKFAPQSYGIELNPDAISNLRTPTQVEFYHAQSRATAGVSDRLQSEEGRPDKLELTTVDGPSYEQQTKLIADLVKQVDQAPKRFFLFKSTLWIEFENGTMRRVLATEADKLSNNPTITPSFAAPSRVLATSLTSIGVIAEGDDQVFLRQKNRWHVLVDDQVHSVRGYMNSRRYRHVVTAVRRDQVELISLLN</sequence>
<dbReference type="RefSeq" id="WP_252166707.1">
    <property type="nucleotide sequence ID" value="NZ_CP084930.1"/>
</dbReference>
<evidence type="ECO:0000313" key="2">
    <source>
        <dbReference type="Proteomes" id="UP001056937"/>
    </source>
</evidence>
<dbReference type="EMBL" id="CP084930">
    <property type="protein sequence ID" value="USI72897.1"/>
    <property type="molecule type" value="Genomic_DNA"/>
</dbReference>
<protein>
    <submittedName>
        <fullName evidence="1">Uncharacterized protein</fullName>
    </submittedName>
</protein>
<organism evidence="1 2">
    <name type="scientific">Sphingomonas morindae</name>
    <dbReference type="NCBI Taxonomy" id="1541170"/>
    <lineage>
        <taxon>Bacteria</taxon>
        <taxon>Pseudomonadati</taxon>
        <taxon>Pseudomonadota</taxon>
        <taxon>Alphaproteobacteria</taxon>
        <taxon>Sphingomonadales</taxon>
        <taxon>Sphingomonadaceae</taxon>
        <taxon>Sphingomonas</taxon>
    </lineage>
</organism>
<keyword evidence="2" id="KW-1185">Reference proteome</keyword>
<dbReference type="Proteomes" id="UP001056937">
    <property type="component" value="Chromosome 1"/>
</dbReference>
<gene>
    <name evidence="1" type="ORF">LHA26_16785</name>
</gene>
<reference evidence="1" key="1">
    <citation type="journal article" date="2022" name="Toxins">
        <title>Genomic Analysis of Sphingopyxis sp. USTB-05 for Biodegrading Cyanobacterial Hepatotoxins.</title>
        <authorList>
            <person name="Liu C."/>
            <person name="Xu Q."/>
            <person name="Zhao Z."/>
            <person name="Zhang H."/>
            <person name="Liu X."/>
            <person name="Yin C."/>
            <person name="Liu Y."/>
            <person name="Yan H."/>
        </authorList>
    </citation>
    <scope>NUCLEOTIDE SEQUENCE</scope>
    <source>
        <strain evidence="1">NBD5</strain>
    </source>
</reference>
<name>A0ABY4X7I9_9SPHN</name>
<accession>A0ABY4X7I9</accession>